<organism evidence="1 2">
    <name type="scientific">Brachionus calyciflorus</name>
    <dbReference type="NCBI Taxonomy" id="104777"/>
    <lineage>
        <taxon>Eukaryota</taxon>
        <taxon>Metazoa</taxon>
        <taxon>Spiralia</taxon>
        <taxon>Gnathifera</taxon>
        <taxon>Rotifera</taxon>
        <taxon>Eurotatoria</taxon>
        <taxon>Monogononta</taxon>
        <taxon>Pseudotrocha</taxon>
        <taxon>Ploima</taxon>
        <taxon>Brachionidae</taxon>
        <taxon>Brachionus</taxon>
    </lineage>
</organism>
<comment type="caution">
    <text evidence="1">The sequence shown here is derived from an EMBL/GenBank/DDBJ whole genome shotgun (WGS) entry which is preliminary data.</text>
</comment>
<evidence type="ECO:0000313" key="2">
    <source>
        <dbReference type="Proteomes" id="UP000663879"/>
    </source>
</evidence>
<dbReference type="Proteomes" id="UP000663879">
    <property type="component" value="Unassembled WGS sequence"/>
</dbReference>
<gene>
    <name evidence="1" type="ORF">OXX778_LOCUS3715</name>
</gene>
<keyword evidence="2" id="KW-1185">Reference proteome</keyword>
<reference evidence="1" key="1">
    <citation type="submission" date="2021-02" db="EMBL/GenBank/DDBJ databases">
        <authorList>
            <person name="Nowell W R."/>
        </authorList>
    </citation>
    <scope>NUCLEOTIDE SEQUENCE</scope>
    <source>
        <strain evidence="1">Ploen Becks lab</strain>
    </source>
</reference>
<name>A0A813P472_9BILA</name>
<proteinExistence type="predicted"/>
<protein>
    <submittedName>
        <fullName evidence="1">Uncharacterized protein</fullName>
    </submittedName>
</protein>
<dbReference type="EMBL" id="CAJNOC010000337">
    <property type="protein sequence ID" value="CAF0747139.1"/>
    <property type="molecule type" value="Genomic_DNA"/>
</dbReference>
<evidence type="ECO:0000313" key="1">
    <source>
        <dbReference type="EMBL" id="CAF0747139.1"/>
    </source>
</evidence>
<sequence length="232" mass="27365">MNEFNSDFTICYLCNKTSAYLTPEITKSKPFFNDFRIKCPKVKSNITLCLLCSEEVQFEKSISKQNESNDVSHFSAEKACHNLEEQIKYLENIAFDPHGFLEEYFFELVNKIDLRREELKKEIDVQYEQILQDINSFRSSCENQAEQNYSIETIILKEKLKKWKLILEMNDLDDKNWSSIKSQADENTIVVRKDLNELIKLILQRKKINFDVSIKPCDLISSIFKVDFTNLK</sequence>
<dbReference type="AlphaFoldDB" id="A0A813P472"/>
<accession>A0A813P472</accession>